<evidence type="ECO:0000313" key="5">
    <source>
        <dbReference type="Proteomes" id="UP000192674"/>
    </source>
</evidence>
<feature type="domain" description="Predicted hydrolase N-terminal" evidence="2">
    <location>
        <begin position="4"/>
        <end position="186"/>
    </location>
</feature>
<feature type="compositionally biased region" description="Polar residues" evidence="1">
    <location>
        <begin position="860"/>
        <end position="870"/>
    </location>
</feature>
<organism evidence="4 5">
    <name type="scientific">Kibdelosporangium aridum</name>
    <dbReference type="NCBI Taxonomy" id="2030"/>
    <lineage>
        <taxon>Bacteria</taxon>
        <taxon>Bacillati</taxon>
        <taxon>Actinomycetota</taxon>
        <taxon>Actinomycetes</taxon>
        <taxon>Pseudonocardiales</taxon>
        <taxon>Pseudonocardiaceae</taxon>
        <taxon>Kibdelosporangium</taxon>
    </lineage>
</organism>
<evidence type="ECO:0000256" key="1">
    <source>
        <dbReference type="SAM" id="MobiDB-lite"/>
    </source>
</evidence>
<evidence type="ECO:0000259" key="3">
    <source>
        <dbReference type="Pfam" id="PF23275"/>
    </source>
</evidence>
<dbReference type="InterPro" id="IPR054469">
    <property type="entry name" value="Pred_hydrolase_N"/>
</dbReference>
<name>A0A1Y5XPW0_KIBAR</name>
<dbReference type="AlphaFoldDB" id="A0A1Y5XPW0"/>
<proteinExistence type="predicted"/>
<dbReference type="OrthoDB" id="1187707at2"/>
<feature type="domain" description="TPR repeat" evidence="3">
    <location>
        <begin position="248"/>
        <end position="471"/>
    </location>
</feature>
<dbReference type="Proteomes" id="UP000192674">
    <property type="component" value="Unassembled WGS sequence"/>
</dbReference>
<sequence length="870" mass="93346">MSFSYEQLAAKAGVDPWKLRDKLTAGNPAEITNLAKTFADASGEARLSTDLAKEASELTAQGYTVDNSPVHDPAKHVQDTKKLLGDGGEKMGKIARILDSISDELESRIGHAKSGVSTLEGEIRTIQSQWGEFWRKNHNMMDSNDREASLKTYVDQAVGRVREHGNALKTSVDSYETTLATHLKSMADLGYTPPDNVDEGPGDVNISVDAANADGQRTKDGLGKQPPSAEGVDAIQDGSSTIALLNAKVAAGHQLTEAERAYMNAWYDKVGADDLSKIPKYVNDAAPGRTREVVSPIADGIMNLSKPYTAPTGDTVVPTKDNMPKAVRELMDTPIGHRDEHTGLLWPDKELSSSKDMKVDGLNRWNGFADLMETSTVDGGTEFTKQLGTEAIRVKQDLNAISANATDALRYGMSSPEQYEKLKQQTADTGASDMLKVVGRNEDASAQLLLDKNSRQALMGLNWRDEGGAAAVIHGGTDRDPKDGGGGEAQAKAALEVIKEVGSDRDGYLHRMGEGVEDAVKDVGVQYMDAFARDPAGESRYRGDLTDPLGRKIGHGFELSGRDRDLFLQFMSGTGDDDATDFHTKATAYNQVMLTEAFKHGDPAQVNEALKQAGRLDGAITQANFDYTYDVTDAKDKEAAAAHRAESMRNTAIKTGISVAGTLVAAGVTIGTAGTGAVLIGPTVSVTNALVNGGANFAFMDDPAPAAELPGKRDELFRDDRSSYGSRRDLLITSAAINAGVIDPNDLPAGLTTRDADGNVVLRTPGDLDGSEEKKNLSTASHRAVNAYEAAHQTKTDSGDVDTPSYDTERNNTASGARDKDTPRNSPWSNADSARVLLYGDNVSKDGKVDRMFEDRVPSETGNYYSRNRK</sequence>
<gene>
    <name evidence="4" type="ORF">SAMN05661093_04183</name>
</gene>
<evidence type="ECO:0000313" key="4">
    <source>
        <dbReference type="EMBL" id="SMD07178.1"/>
    </source>
</evidence>
<accession>A0A1Y5XPW0</accession>
<feature type="region of interest" description="Disordered" evidence="1">
    <location>
        <begin position="750"/>
        <end position="870"/>
    </location>
</feature>
<feature type="compositionally biased region" description="Basic and acidic residues" evidence="1">
    <location>
        <begin position="843"/>
        <end position="858"/>
    </location>
</feature>
<dbReference type="RefSeq" id="WP_084428525.1">
    <property type="nucleotide sequence ID" value="NZ_FWXV01000003.1"/>
</dbReference>
<evidence type="ECO:0000259" key="2">
    <source>
        <dbReference type="Pfam" id="PF22905"/>
    </source>
</evidence>
<dbReference type="EMBL" id="FWXV01000003">
    <property type="protein sequence ID" value="SMD07178.1"/>
    <property type="molecule type" value="Genomic_DNA"/>
</dbReference>
<protein>
    <submittedName>
        <fullName evidence="4">Uncharacterized protein</fullName>
    </submittedName>
</protein>
<dbReference type="Pfam" id="PF23275">
    <property type="entry name" value="TPR_23"/>
    <property type="match status" value="1"/>
</dbReference>
<keyword evidence="5" id="KW-1185">Reference proteome</keyword>
<dbReference type="InterPro" id="IPR057037">
    <property type="entry name" value="TPR_rep_actino"/>
</dbReference>
<reference evidence="4 5" key="1">
    <citation type="submission" date="2017-04" db="EMBL/GenBank/DDBJ databases">
        <authorList>
            <person name="Afonso C.L."/>
            <person name="Miller P.J."/>
            <person name="Scott M.A."/>
            <person name="Spackman E."/>
            <person name="Goraichik I."/>
            <person name="Dimitrov K.M."/>
            <person name="Suarez D.L."/>
            <person name="Swayne D.E."/>
        </authorList>
    </citation>
    <scope>NUCLEOTIDE SEQUENCE [LARGE SCALE GENOMIC DNA]</scope>
    <source>
        <strain evidence="4 5">DSM 43828</strain>
    </source>
</reference>
<dbReference type="Pfam" id="PF22905">
    <property type="entry name" value="Hydro_N_hd"/>
    <property type="match status" value="1"/>
</dbReference>